<evidence type="ECO:0000256" key="1">
    <source>
        <dbReference type="ARBA" id="ARBA00022723"/>
    </source>
</evidence>
<dbReference type="VEuPathDB" id="AmoebaDB:DICPUDRAFT_92251"/>
<keyword evidence="8" id="KW-1185">Reference proteome</keyword>
<dbReference type="SMART" id="SM00054">
    <property type="entry name" value="EFh"/>
    <property type="match status" value="2"/>
</dbReference>
<feature type="domain" description="Calponin-homology (CH)" evidence="5">
    <location>
        <begin position="117"/>
        <end position="233"/>
    </location>
</feature>
<dbReference type="FunFam" id="1.10.238.10:FF:000263">
    <property type="entry name" value="plastin-1 isoform X2"/>
    <property type="match status" value="1"/>
</dbReference>
<dbReference type="OMA" id="WQLMRKN"/>
<dbReference type="Proteomes" id="UP000001064">
    <property type="component" value="Unassembled WGS sequence"/>
</dbReference>
<feature type="domain" description="Calponin-homology (CH)" evidence="5">
    <location>
        <begin position="380"/>
        <end position="489"/>
    </location>
</feature>
<protein>
    <submittedName>
        <fullName evidence="7">Actin bundling protein</fullName>
    </submittedName>
</protein>
<evidence type="ECO:0000313" key="7">
    <source>
        <dbReference type="EMBL" id="EGC34278.1"/>
    </source>
</evidence>
<keyword evidence="2" id="KW-0677">Repeat</keyword>
<evidence type="ECO:0000256" key="2">
    <source>
        <dbReference type="ARBA" id="ARBA00022737"/>
    </source>
</evidence>
<dbReference type="FunFam" id="1.10.418.10:FF:000016">
    <property type="entry name" value="Probable fimbrin"/>
    <property type="match status" value="1"/>
</dbReference>
<keyword evidence="4" id="KW-0009">Actin-binding</keyword>
<dbReference type="PROSITE" id="PS00020">
    <property type="entry name" value="ACTININ_2"/>
    <property type="match status" value="1"/>
</dbReference>
<dbReference type="InParanoid" id="F0ZP61"/>
<dbReference type="GO" id="GO:0051015">
    <property type="term" value="F:actin filament binding"/>
    <property type="evidence" value="ECO:0000318"/>
    <property type="project" value="GO_Central"/>
</dbReference>
<dbReference type="AlphaFoldDB" id="F0ZP61"/>
<dbReference type="RefSeq" id="XP_003289207.1">
    <property type="nucleotide sequence ID" value="XM_003289159.1"/>
</dbReference>
<dbReference type="InterPro" id="IPR002048">
    <property type="entry name" value="EF_hand_dom"/>
</dbReference>
<evidence type="ECO:0000256" key="4">
    <source>
        <dbReference type="ARBA" id="ARBA00023203"/>
    </source>
</evidence>
<dbReference type="KEGG" id="dpp:DICPUDRAFT_92251"/>
<dbReference type="FunCoup" id="F0ZP61">
    <property type="interactions" value="368"/>
</dbReference>
<dbReference type="STRING" id="5786.F0ZP61"/>
<feature type="domain" description="EF-hand" evidence="6">
    <location>
        <begin position="8"/>
        <end position="43"/>
    </location>
</feature>
<proteinExistence type="predicted"/>
<dbReference type="Gene3D" id="1.10.238.10">
    <property type="entry name" value="EF-hand"/>
    <property type="match status" value="1"/>
</dbReference>
<dbReference type="FunFam" id="1.10.418.10:FF:000042">
    <property type="entry name" value="Fimbrin, putative"/>
    <property type="match status" value="1"/>
</dbReference>
<dbReference type="GO" id="GO:0051639">
    <property type="term" value="P:actin filament network formation"/>
    <property type="evidence" value="ECO:0000318"/>
    <property type="project" value="GO_Central"/>
</dbReference>
<feature type="domain" description="EF-hand" evidence="6">
    <location>
        <begin position="44"/>
        <end position="79"/>
    </location>
</feature>
<dbReference type="InterPro" id="IPR018247">
    <property type="entry name" value="EF_Hand_1_Ca_BS"/>
</dbReference>
<dbReference type="CDD" id="cd21295">
    <property type="entry name" value="CH_PLS_rpt2"/>
    <property type="match status" value="1"/>
</dbReference>
<sequence length="611" mass="67359">MASNFSANEINEFRKIFEQFDENKDGSISAIELTKMLTQLGEKVTGVQVRDMIKEVDTDNSGTISFDEFLTVMATTKKNSTSNSPAFASVVKKVGQVNTISGYSGSTASGVTHSYSDEEKVAYIDWINNCLAKDADLKGKLPISEDGDKFFQACHDGLLLCKLINDAVPDTIDERVLNKKNLNAFRINENQVLCINSAKAIGCNVVNIGAGDLAEGRAHLIMGLTWQIIKIGLFARINLTNHPELYRLLKPGETIEDLLKLPVEEILLRWFNYHLEAAGSTRRVKNFSGDIKDSECYTVLLKQIAPKNAGVDTRALNESNPEKRAAIVLENADKIGCKKFLKPKDIVTGYQKLNLAFVANLFNTHPALEPVEDVVIIEETREEKTFRNWMNSLGVDPFVNNLYEGVHDGLVLIQLFDKIYPGLVNKSRVNYPPYKAMGAEMKKLENCNYAIELAKNCKYSVVGIDGKNVFDKNKTPILSVTWQLMRAHVLSVLTQISGSDKPIGDGEIVEWTNQALKGAGKKTISGFKDQYIASGIPILDFIEIIRPGTIDPSLVTSSGSEADNLLNAKLAVSSARKVGAVVFALPEDIVEVKPKMVMTIFAGLIAVQRSN</sequence>
<dbReference type="GO" id="GO:0005884">
    <property type="term" value="C:actin filament"/>
    <property type="evidence" value="ECO:0000318"/>
    <property type="project" value="GO_Central"/>
</dbReference>
<feature type="domain" description="Calponin-homology (CH)" evidence="5">
    <location>
        <begin position="261"/>
        <end position="366"/>
    </location>
</feature>
<dbReference type="PROSITE" id="PS00018">
    <property type="entry name" value="EF_HAND_1"/>
    <property type="match status" value="2"/>
</dbReference>
<dbReference type="SMART" id="SM00033">
    <property type="entry name" value="CH"/>
    <property type="match status" value="4"/>
</dbReference>
<reference evidence="8" key="1">
    <citation type="journal article" date="2011" name="Genome Biol.">
        <title>Comparative genomics of the social amoebae Dictyostelium discoideum and Dictyostelium purpureum.</title>
        <authorList>
            <consortium name="US DOE Joint Genome Institute (JGI-PGF)"/>
            <person name="Sucgang R."/>
            <person name="Kuo A."/>
            <person name="Tian X."/>
            <person name="Salerno W."/>
            <person name="Parikh A."/>
            <person name="Feasley C.L."/>
            <person name="Dalin E."/>
            <person name="Tu H."/>
            <person name="Huang E."/>
            <person name="Barry K."/>
            <person name="Lindquist E."/>
            <person name="Shapiro H."/>
            <person name="Bruce D."/>
            <person name="Schmutz J."/>
            <person name="Salamov A."/>
            <person name="Fey P."/>
            <person name="Gaudet P."/>
            <person name="Anjard C."/>
            <person name="Babu M.M."/>
            <person name="Basu S."/>
            <person name="Bushmanova Y."/>
            <person name="van der Wel H."/>
            <person name="Katoh-Kurasawa M."/>
            <person name="Dinh C."/>
            <person name="Coutinho P.M."/>
            <person name="Saito T."/>
            <person name="Elias M."/>
            <person name="Schaap P."/>
            <person name="Kay R.R."/>
            <person name="Henrissat B."/>
            <person name="Eichinger L."/>
            <person name="Rivero F."/>
            <person name="Putnam N.H."/>
            <person name="West C.M."/>
            <person name="Loomis W.F."/>
            <person name="Chisholm R.L."/>
            <person name="Shaulsky G."/>
            <person name="Strassmann J.E."/>
            <person name="Queller D.C."/>
            <person name="Kuspa A."/>
            <person name="Grigoriev I.V."/>
        </authorList>
    </citation>
    <scope>NUCLEOTIDE SEQUENCE [LARGE SCALE GENOMIC DNA]</scope>
    <source>
        <strain evidence="8">QSDP1</strain>
    </source>
</reference>
<keyword evidence="3" id="KW-0106">Calcium</keyword>
<evidence type="ECO:0000313" key="8">
    <source>
        <dbReference type="Proteomes" id="UP000001064"/>
    </source>
</evidence>
<dbReference type="GO" id="GO:0051017">
    <property type="term" value="P:actin filament bundle assembly"/>
    <property type="evidence" value="ECO:0000318"/>
    <property type="project" value="GO_Central"/>
</dbReference>
<dbReference type="PROSITE" id="PS50021">
    <property type="entry name" value="CH"/>
    <property type="match status" value="4"/>
</dbReference>
<dbReference type="GO" id="GO:0005737">
    <property type="term" value="C:cytoplasm"/>
    <property type="evidence" value="ECO:0000318"/>
    <property type="project" value="GO_Central"/>
</dbReference>
<dbReference type="eggNOG" id="KOG0046">
    <property type="taxonomic scope" value="Eukaryota"/>
</dbReference>
<dbReference type="EMBL" id="GL871104">
    <property type="protein sequence ID" value="EGC34278.1"/>
    <property type="molecule type" value="Genomic_DNA"/>
</dbReference>
<dbReference type="SUPFAM" id="SSF47473">
    <property type="entry name" value="EF-hand"/>
    <property type="match status" value="1"/>
</dbReference>
<dbReference type="Pfam" id="PF00307">
    <property type="entry name" value="CH"/>
    <property type="match status" value="4"/>
</dbReference>
<evidence type="ECO:0000256" key="3">
    <source>
        <dbReference type="ARBA" id="ARBA00022837"/>
    </source>
</evidence>
<dbReference type="CDD" id="cd21301">
    <property type="entry name" value="CH_PLS_rpt4"/>
    <property type="match status" value="1"/>
</dbReference>
<accession>F0ZP61</accession>
<dbReference type="OrthoDB" id="431378at2759"/>
<dbReference type="CDD" id="cd00051">
    <property type="entry name" value="EFh"/>
    <property type="match status" value="1"/>
</dbReference>
<dbReference type="InterPro" id="IPR011992">
    <property type="entry name" value="EF-hand-dom_pair"/>
</dbReference>
<dbReference type="GO" id="GO:0032432">
    <property type="term" value="C:actin filament bundle"/>
    <property type="evidence" value="ECO:0000318"/>
    <property type="project" value="GO_Central"/>
</dbReference>
<dbReference type="GO" id="GO:0005509">
    <property type="term" value="F:calcium ion binding"/>
    <property type="evidence" value="ECO:0007669"/>
    <property type="project" value="InterPro"/>
</dbReference>
<dbReference type="PROSITE" id="PS50222">
    <property type="entry name" value="EF_HAND_2"/>
    <property type="match status" value="2"/>
</dbReference>
<dbReference type="CDD" id="cd21298">
    <property type="entry name" value="CH_PLS_rpt3"/>
    <property type="match status" value="1"/>
</dbReference>
<dbReference type="InterPro" id="IPR036872">
    <property type="entry name" value="CH_dom_sf"/>
</dbReference>
<dbReference type="InterPro" id="IPR039959">
    <property type="entry name" value="Fimbrin/Plastin"/>
</dbReference>
<dbReference type="Gene3D" id="1.10.418.10">
    <property type="entry name" value="Calponin-like domain"/>
    <property type="match status" value="4"/>
</dbReference>
<dbReference type="InterPro" id="IPR001715">
    <property type="entry name" value="CH_dom"/>
</dbReference>
<name>F0ZP61_DICPU</name>
<organism evidence="7 8">
    <name type="scientific">Dictyostelium purpureum</name>
    <name type="common">Slime mold</name>
    <dbReference type="NCBI Taxonomy" id="5786"/>
    <lineage>
        <taxon>Eukaryota</taxon>
        <taxon>Amoebozoa</taxon>
        <taxon>Evosea</taxon>
        <taxon>Eumycetozoa</taxon>
        <taxon>Dictyostelia</taxon>
        <taxon>Dictyosteliales</taxon>
        <taxon>Dictyosteliaceae</taxon>
        <taxon>Dictyostelium</taxon>
    </lineage>
</organism>
<keyword evidence="1" id="KW-0479">Metal-binding</keyword>
<feature type="domain" description="Calponin-homology (CH)" evidence="5">
    <location>
        <begin position="502"/>
        <end position="609"/>
    </location>
</feature>
<dbReference type="InterPro" id="IPR001589">
    <property type="entry name" value="Actinin_actin-bd_CS"/>
</dbReference>
<gene>
    <name evidence="7" type="ORF">DICPUDRAFT_92251</name>
</gene>
<dbReference type="GeneID" id="10500193"/>
<dbReference type="FunFam" id="1.10.418.10:FF:000010">
    <property type="entry name" value="Plastin-3 isoform 1"/>
    <property type="match status" value="1"/>
</dbReference>
<dbReference type="PANTHER" id="PTHR19961">
    <property type="entry name" value="FIMBRIN/PLASTIN"/>
    <property type="match status" value="1"/>
</dbReference>
<dbReference type="SUPFAM" id="SSF47576">
    <property type="entry name" value="Calponin-homology domain, CH-domain"/>
    <property type="match status" value="1"/>
</dbReference>
<dbReference type="PANTHER" id="PTHR19961:SF18">
    <property type="entry name" value="FI19014P1"/>
    <property type="match status" value="1"/>
</dbReference>
<dbReference type="Pfam" id="PF13499">
    <property type="entry name" value="EF-hand_7"/>
    <property type="match status" value="1"/>
</dbReference>
<evidence type="ECO:0000259" key="5">
    <source>
        <dbReference type="PROSITE" id="PS50021"/>
    </source>
</evidence>
<dbReference type="PROSITE" id="PS00019">
    <property type="entry name" value="ACTININ_1"/>
    <property type="match status" value="1"/>
</dbReference>
<evidence type="ECO:0000259" key="6">
    <source>
        <dbReference type="PROSITE" id="PS50222"/>
    </source>
</evidence>